<evidence type="ECO:0000256" key="1">
    <source>
        <dbReference type="SAM" id="Phobius"/>
    </source>
</evidence>
<organism evidence="2">
    <name type="scientific">Arundo donax</name>
    <name type="common">Giant reed</name>
    <name type="synonym">Donax arundinaceus</name>
    <dbReference type="NCBI Taxonomy" id="35708"/>
    <lineage>
        <taxon>Eukaryota</taxon>
        <taxon>Viridiplantae</taxon>
        <taxon>Streptophyta</taxon>
        <taxon>Embryophyta</taxon>
        <taxon>Tracheophyta</taxon>
        <taxon>Spermatophyta</taxon>
        <taxon>Magnoliopsida</taxon>
        <taxon>Liliopsida</taxon>
        <taxon>Poales</taxon>
        <taxon>Poaceae</taxon>
        <taxon>PACMAD clade</taxon>
        <taxon>Arundinoideae</taxon>
        <taxon>Arundineae</taxon>
        <taxon>Arundo</taxon>
    </lineage>
</organism>
<reference evidence="2" key="1">
    <citation type="submission" date="2014-09" db="EMBL/GenBank/DDBJ databases">
        <authorList>
            <person name="Magalhaes I.L.F."/>
            <person name="Oliveira U."/>
            <person name="Santos F.R."/>
            <person name="Vidigal T.H.D.A."/>
            <person name="Brescovit A.D."/>
            <person name="Santos A.J."/>
        </authorList>
    </citation>
    <scope>NUCLEOTIDE SEQUENCE</scope>
    <source>
        <tissue evidence="2">Shoot tissue taken approximately 20 cm above the soil surface</tissue>
    </source>
</reference>
<keyword evidence="1" id="KW-0812">Transmembrane</keyword>
<dbReference type="EMBL" id="GBRH01245441">
    <property type="protein sequence ID" value="JAD52454.1"/>
    <property type="molecule type" value="Transcribed_RNA"/>
</dbReference>
<feature type="transmembrane region" description="Helical" evidence="1">
    <location>
        <begin position="6"/>
        <end position="24"/>
    </location>
</feature>
<reference evidence="2" key="2">
    <citation type="journal article" date="2015" name="Data Brief">
        <title>Shoot transcriptome of the giant reed, Arundo donax.</title>
        <authorList>
            <person name="Barrero R.A."/>
            <person name="Guerrero F.D."/>
            <person name="Moolhuijzen P."/>
            <person name="Goolsby J.A."/>
            <person name="Tidwell J."/>
            <person name="Bellgard S.E."/>
            <person name="Bellgard M.I."/>
        </authorList>
    </citation>
    <scope>NUCLEOTIDE SEQUENCE</scope>
    <source>
        <tissue evidence="2">Shoot tissue taken approximately 20 cm above the soil surface</tissue>
    </source>
</reference>
<proteinExistence type="predicted"/>
<protein>
    <submittedName>
        <fullName evidence="2">Uncharacterized protein</fullName>
    </submittedName>
</protein>
<keyword evidence="1" id="KW-1133">Transmembrane helix</keyword>
<sequence length="45" mass="4974">MLQDQMTVSAYITVVLLILVAQIFRSSICLAPYCHPVQKHVKAGS</sequence>
<keyword evidence="1" id="KW-0472">Membrane</keyword>
<name>A0A0A9AL75_ARUDO</name>
<evidence type="ECO:0000313" key="2">
    <source>
        <dbReference type="EMBL" id="JAD52454.1"/>
    </source>
</evidence>
<dbReference type="AlphaFoldDB" id="A0A0A9AL75"/>
<accession>A0A0A9AL75</accession>